<proteinExistence type="predicted"/>
<feature type="signal peptide" evidence="1">
    <location>
        <begin position="1"/>
        <end position="19"/>
    </location>
</feature>
<evidence type="ECO:0000313" key="3">
    <source>
        <dbReference type="Proteomes" id="UP000094580"/>
    </source>
</evidence>
<dbReference type="Proteomes" id="UP000094580">
    <property type="component" value="Unassembled WGS sequence"/>
</dbReference>
<organism evidence="2 3">
    <name type="scientific">Gottfriedia luciferensis</name>
    <dbReference type="NCBI Taxonomy" id="178774"/>
    <lineage>
        <taxon>Bacteria</taxon>
        <taxon>Bacillati</taxon>
        <taxon>Bacillota</taxon>
        <taxon>Bacilli</taxon>
        <taxon>Bacillales</taxon>
        <taxon>Bacillaceae</taxon>
        <taxon>Gottfriedia</taxon>
    </lineage>
</organism>
<feature type="chain" id="PRO_5045854545" description="Lipoprotein" evidence="1">
    <location>
        <begin position="20"/>
        <end position="128"/>
    </location>
</feature>
<dbReference type="EMBL" id="MDKC01000032">
    <property type="protein sequence ID" value="ODG90950.1"/>
    <property type="molecule type" value="Genomic_DNA"/>
</dbReference>
<comment type="caution">
    <text evidence="2">The sequence shown here is derived from an EMBL/GenBank/DDBJ whole genome shotgun (WGS) entry which is preliminary data.</text>
</comment>
<gene>
    <name evidence="2" type="ORF">BED47_07890</name>
</gene>
<reference evidence="2 3" key="1">
    <citation type="submission" date="2016-07" db="EMBL/GenBank/DDBJ databases">
        <authorList>
            <person name="Townsley L."/>
            <person name="Shank E.A."/>
        </authorList>
    </citation>
    <scope>NUCLEOTIDE SEQUENCE [LARGE SCALE GENOMIC DNA]</scope>
    <source>
        <strain evidence="2 3">CH01</strain>
    </source>
</reference>
<evidence type="ECO:0000313" key="2">
    <source>
        <dbReference type="EMBL" id="ODG90950.1"/>
    </source>
</evidence>
<keyword evidence="3" id="KW-1185">Reference proteome</keyword>
<evidence type="ECO:0000256" key="1">
    <source>
        <dbReference type="SAM" id="SignalP"/>
    </source>
</evidence>
<accession>A0ABX2ZMK5</accession>
<keyword evidence="1" id="KW-0732">Signal</keyword>
<protein>
    <recommendedName>
        <fullName evidence="4">Lipoprotein</fullName>
    </recommendedName>
</protein>
<dbReference type="RefSeq" id="WP_069034344.1">
    <property type="nucleotide sequence ID" value="NZ_MDKC01000032.1"/>
</dbReference>
<sequence>MRRLFLCICLLVIVASLMSCQKKEDGISFKEIYTDKDITKIVYGKNGNFKELTDLKSINNWVNNVRKIKFIRDENQEDRAVLLLFDDGCSVKAYHKNKEIGDFKLLKLKGEFYKSNTEFDEQVKTLCK</sequence>
<evidence type="ECO:0008006" key="4">
    <source>
        <dbReference type="Google" id="ProtNLM"/>
    </source>
</evidence>
<name>A0ABX2ZMK5_9BACI</name>
<dbReference type="PROSITE" id="PS51257">
    <property type="entry name" value="PROKAR_LIPOPROTEIN"/>
    <property type="match status" value="1"/>
</dbReference>